<evidence type="ECO:0000313" key="1">
    <source>
        <dbReference type="EMBL" id="TLD97794.1"/>
    </source>
</evidence>
<gene>
    <name evidence="1" type="ORF">LS71_003430</name>
</gene>
<dbReference type="EMBL" id="JRPR02000001">
    <property type="protein sequence ID" value="TLD97794.1"/>
    <property type="molecule type" value="Genomic_DNA"/>
</dbReference>
<name>A0A4U8TDN8_9HELI</name>
<protein>
    <recommendedName>
        <fullName evidence="3">Limonene hydroxylase</fullName>
    </recommendedName>
</protein>
<evidence type="ECO:0000313" key="2">
    <source>
        <dbReference type="Proteomes" id="UP000029733"/>
    </source>
</evidence>
<dbReference type="RefSeq" id="WP_034355013.1">
    <property type="nucleotide sequence ID" value="NZ_JRPR02000001.1"/>
</dbReference>
<proteinExistence type="predicted"/>
<dbReference type="Proteomes" id="UP000029733">
    <property type="component" value="Unassembled WGS sequence"/>
</dbReference>
<organism evidence="1 2">
    <name type="scientific">Helicobacter jaachi</name>
    <dbReference type="NCBI Taxonomy" id="1677920"/>
    <lineage>
        <taxon>Bacteria</taxon>
        <taxon>Pseudomonadati</taxon>
        <taxon>Campylobacterota</taxon>
        <taxon>Epsilonproteobacteria</taxon>
        <taxon>Campylobacterales</taxon>
        <taxon>Helicobacteraceae</taxon>
        <taxon>Helicobacter</taxon>
    </lineage>
</organism>
<comment type="caution">
    <text evidence="1">The sequence shown here is derived from an EMBL/GenBank/DDBJ whole genome shotgun (WGS) entry which is preliminary data.</text>
</comment>
<evidence type="ECO:0008006" key="3">
    <source>
        <dbReference type="Google" id="ProtNLM"/>
    </source>
</evidence>
<dbReference type="STRING" id="1677920.LS71_05870"/>
<sequence>MKVSYKSLISDKPALFDWIIEHKDTHGILHQSLPDEASISLAVPELKDMHFVDGMIDGILGGESDEKKANDLFTLFQEFAAFSELSDEIIDEYLGKIYMFAISNITTTYIDSFLLLFLDSIKEKNGKGLIRISVALANQFVKTAVHREAVKFGIALLGIFKYDEAELEIFTTLGLADEFGKFVAIVLSYGEHNEALFDLAQKTEGWGRIAYFRYLEIDSEQKREWLIFEGYKCKIGIDYVVLACLEKGRVLEFAQERGIDSKLYDALGDMIDSIHDSARVEFSDYAHSKELVMLFVQATQTQKMNLKRFAILCNLLDFIHTEVFTLAEQEEMKDILKAIAFESGIDWEGLVRENPLDYYARIIAKTMGIDTWEDMFAIAKKQKHFDDWFALSLTDDRVRYAKICDLARSRYDLDALKSAPRDELGLGDEFSAYSDLEFIGQGLGRFEFSVDEIKNEQILGLDILQTLLQSPVTRSRNIALNVIESWLTTPQSIITLIEKNYHKEPNEDVKARYSALLKRHKEKAHYVIKPHAFRGGLDENSEQQEDKD</sequence>
<accession>A0A4U8TDN8</accession>
<keyword evidence="2" id="KW-1185">Reference proteome</keyword>
<dbReference type="OrthoDB" id="8402552at2"/>
<dbReference type="AlphaFoldDB" id="A0A4U8TDN8"/>
<reference evidence="1 2" key="1">
    <citation type="journal article" date="2014" name="Genome Announc.">
        <title>Draft genome sequences of eight enterohepatic helicobacter species isolated from both laboratory and wild rodents.</title>
        <authorList>
            <person name="Sheh A."/>
            <person name="Shen Z."/>
            <person name="Fox J.G."/>
        </authorList>
    </citation>
    <scope>NUCLEOTIDE SEQUENCE [LARGE SCALE GENOMIC DNA]</scope>
    <source>
        <strain evidence="1 2">MIT 09-6949</strain>
    </source>
</reference>